<keyword evidence="1" id="KW-0808">Transferase</keyword>
<protein>
    <submittedName>
        <fullName evidence="3">Putative regulatory protein</fullName>
    </submittedName>
</protein>
<dbReference type="PANTHER" id="PTHR35526:SF3">
    <property type="entry name" value="ANTI-SIGMA-F FACTOR RSBW"/>
    <property type="match status" value="1"/>
</dbReference>
<evidence type="ECO:0000313" key="3">
    <source>
        <dbReference type="EMBL" id="EFL22279.1"/>
    </source>
</evidence>
<evidence type="ECO:0000313" key="4">
    <source>
        <dbReference type="Proteomes" id="UP000003963"/>
    </source>
</evidence>
<dbReference type="InterPro" id="IPR036890">
    <property type="entry name" value="HATPase_C_sf"/>
</dbReference>
<dbReference type="InterPro" id="IPR003594">
    <property type="entry name" value="HATPase_dom"/>
</dbReference>
<dbReference type="SUPFAM" id="SSF55874">
    <property type="entry name" value="ATPase domain of HSP90 chaperone/DNA topoisomerase II/histidine kinase"/>
    <property type="match status" value="1"/>
</dbReference>
<evidence type="ECO:0000259" key="2">
    <source>
        <dbReference type="Pfam" id="PF13581"/>
    </source>
</evidence>
<organism evidence="3 4">
    <name type="scientific">Streptomyces himastatinicus ATCC 53653</name>
    <dbReference type="NCBI Taxonomy" id="457427"/>
    <lineage>
        <taxon>Bacteria</taxon>
        <taxon>Bacillati</taxon>
        <taxon>Actinomycetota</taxon>
        <taxon>Actinomycetes</taxon>
        <taxon>Kitasatosporales</taxon>
        <taxon>Streptomycetaceae</taxon>
        <taxon>Streptomyces</taxon>
        <taxon>Streptomyces violaceusniger group</taxon>
    </lineage>
</organism>
<dbReference type="HOGENOM" id="CLU_090336_22_1_11"/>
<dbReference type="Pfam" id="PF13581">
    <property type="entry name" value="HATPase_c_2"/>
    <property type="match status" value="1"/>
</dbReference>
<proteinExistence type="predicted"/>
<feature type="domain" description="Histidine kinase/HSP90-like ATPase" evidence="2">
    <location>
        <begin position="44"/>
        <end position="156"/>
    </location>
</feature>
<dbReference type="AlphaFoldDB" id="D9WU31"/>
<evidence type="ECO:0000256" key="1">
    <source>
        <dbReference type="ARBA" id="ARBA00022527"/>
    </source>
</evidence>
<dbReference type="PANTHER" id="PTHR35526">
    <property type="entry name" value="ANTI-SIGMA-F FACTOR RSBW-RELATED"/>
    <property type="match status" value="1"/>
</dbReference>
<keyword evidence="1" id="KW-0723">Serine/threonine-protein kinase</keyword>
<keyword evidence="1" id="KW-0418">Kinase</keyword>
<dbReference type="Gene3D" id="3.30.565.10">
    <property type="entry name" value="Histidine kinase-like ATPase, C-terminal domain"/>
    <property type="match status" value="1"/>
</dbReference>
<dbReference type="GO" id="GO:0004674">
    <property type="term" value="F:protein serine/threonine kinase activity"/>
    <property type="evidence" value="ECO:0007669"/>
    <property type="project" value="UniProtKB-KW"/>
</dbReference>
<gene>
    <name evidence="3" type="ORF">SSOG_01991</name>
</gene>
<name>D9WU31_9ACTN</name>
<sequence length="159" mass="17101">MSAAAVDVLLLVTLATCTDSGGMNAQSHDVNPRHGWKQRFTPVPPSVHRARHAAEAALHGWGVAPGSAQAVLLVLSELATNAVRHGRVPGRYYEVRIAYDAEKLVGIEVSDPREGLPRLGDASPDAERGRGLAIVEAFAEAWGVRERIVGKTVWARVRL</sequence>
<accession>D9WU31</accession>
<dbReference type="InterPro" id="IPR050267">
    <property type="entry name" value="Anti-sigma-factor_SerPK"/>
</dbReference>
<dbReference type="EMBL" id="GG657754">
    <property type="protein sequence ID" value="EFL22279.1"/>
    <property type="molecule type" value="Genomic_DNA"/>
</dbReference>
<dbReference type="STRING" id="457427.SSOG_01991"/>
<dbReference type="Proteomes" id="UP000003963">
    <property type="component" value="Unassembled WGS sequence"/>
</dbReference>
<reference evidence="3 4" key="1">
    <citation type="submission" date="2009-02" db="EMBL/GenBank/DDBJ databases">
        <title>Annotation of Streptomyces hygroscopicus strain ATCC 53653.</title>
        <authorList>
            <consortium name="The Broad Institute Genome Sequencing Platform"/>
            <consortium name="Broad Institute Microbial Sequencing Center"/>
            <person name="Fischbach M."/>
            <person name="Godfrey P."/>
            <person name="Ward D."/>
            <person name="Young S."/>
            <person name="Zeng Q."/>
            <person name="Koehrsen M."/>
            <person name="Alvarado L."/>
            <person name="Berlin A.M."/>
            <person name="Bochicchio J."/>
            <person name="Borenstein D."/>
            <person name="Chapman S.B."/>
            <person name="Chen Z."/>
            <person name="Engels R."/>
            <person name="Freedman E."/>
            <person name="Gellesch M."/>
            <person name="Goldberg J."/>
            <person name="Griggs A."/>
            <person name="Gujja S."/>
            <person name="Heilman E.R."/>
            <person name="Heiman D.I."/>
            <person name="Hepburn T.A."/>
            <person name="Howarth C."/>
            <person name="Jen D."/>
            <person name="Larson L."/>
            <person name="Lewis B."/>
            <person name="Mehta T."/>
            <person name="Park D."/>
            <person name="Pearson M."/>
            <person name="Richards J."/>
            <person name="Roberts A."/>
            <person name="Saif S."/>
            <person name="Shea T.D."/>
            <person name="Shenoy N."/>
            <person name="Sisk P."/>
            <person name="Stolte C."/>
            <person name="Sykes S.N."/>
            <person name="Thomson T."/>
            <person name="Walk T."/>
            <person name="White J."/>
            <person name="Yandava C."/>
            <person name="Straight P."/>
            <person name="Clardy J."/>
            <person name="Hung D."/>
            <person name="Kolter R."/>
            <person name="Mekalanos J."/>
            <person name="Walker S."/>
            <person name="Walsh C.T."/>
            <person name="Wieland-Brown L.C."/>
            <person name="Haas B."/>
            <person name="Nusbaum C."/>
            <person name="Birren B."/>
        </authorList>
    </citation>
    <scope>NUCLEOTIDE SEQUENCE [LARGE SCALE GENOMIC DNA]</scope>
    <source>
        <strain evidence="3 4">ATCC 53653</strain>
    </source>
</reference>
<keyword evidence="4" id="KW-1185">Reference proteome</keyword>
<dbReference type="CDD" id="cd16936">
    <property type="entry name" value="HATPase_RsbW-like"/>
    <property type="match status" value="1"/>
</dbReference>